<feature type="chain" id="PRO_5008270191" evidence="1">
    <location>
        <begin position="20"/>
        <end position="119"/>
    </location>
</feature>
<dbReference type="InterPro" id="IPR005055">
    <property type="entry name" value="A10/PebIII"/>
</dbReference>
<dbReference type="SUPFAM" id="SSF100910">
    <property type="entry name" value="Chemosensory protein Csp2"/>
    <property type="match status" value="1"/>
</dbReference>
<protein>
    <submittedName>
        <fullName evidence="2">Putative odorant-binding protein A10</fullName>
    </submittedName>
</protein>
<feature type="signal peptide" evidence="1">
    <location>
        <begin position="1"/>
        <end position="19"/>
    </location>
</feature>
<dbReference type="AlphaFoldDB" id="A0A195CVR0"/>
<evidence type="ECO:0000313" key="3">
    <source>
        <dbReference type="Proteomes" id="UP000078542"/>
    </source>
</evidence>
<sequence>MIRLSYVMIISVILMCVLAEELYSDKYDNTDPMSILQNDKLRDEWYNCFMEKAPCPTEDAKFFQEIFSESLQTKCKKCTQRQKELQLIMKNWYEQNNPERWKALVTKSIEDMKKKNAGR</sequence>
<proteinExistence type="predicted"/>
<dbReference type="Gene3D" id="1.10.2080.10">
    <property type="entry name" value="Insect odorant-binding protein A10/Ejaculatory bulb-specific protein 3"/>
    <property type="match status" value="1"/>
</dbReference>
<evidence type="ECO:0000313" key="2">
    <source>
        <dbReference type="EMBL" id="KYN04244.1"/>
    </source>
</evidence>
<evidence type="ECO:0000256" key="1">
    <source>
        <dbReference type="SAM" id="SignalP"/>
    </source>
</evidence>
<dbReference type="Pfam" id="PF03392">
    <property type="entry name" value="OS-D"/>
    <property type="match status" value="1"/>
</dbReference>
<name>A0A195CVR0_9HYME</name>
<keyword evidence="1" id="KW-0732">Signal</keyword>
<organism evidence="2 3">
    <name type="scientific">Cyphomyrmex costatus</name>
    <dbReference type="NCBI Taxonomy" id="456900"/>
    <lineage>
        <taxon>Eukaryota</taxon>
        <taxon>Metazoa</taxon>
        <taxon>Ecdysozoa</taxon>
        <taxon>Arthropoda</taxon>
        <taxon>Hexapoda</taxon>
        <taxon>Insecta</taxon>
        <taxon>Pterygota</taxon>
        <taxon>Neoptera</taxon>
        <taxon>Endopterygota</taxon>
        <taxon>Hymenoptera</taxon>
        <taxon>Apocrita</taxon>
        <taxon>Aculeata</taxon>
        <taxon>Formicoidea</taxon>
        <taxon>Formicidae</taxon>
        <taxon>Myrmicinae</taxon>
        <taxon>Cyphomyrmex</taxon>
    </lineage>
</organism>
<dbReference type="Proteomes" id="UP000078542">
    <property type="component" value="Unassembled WGS sequence"/>
</dbReference>
<gene>
    <name evidence="2" type="ORF">ALC62_05010</name>
</gene>
<keyword evidence="3" id="KW-1185">Reference proteome</keyword>
<accession>A0A195CVR0</accession>
<dbReference type="PANTHER" id="PTHR11257:SF13">
    <property type="entry name" value="GEO07322P1"/>
    <property type="match status" value="1"/>
</dbReference>
<dbReference type="InterPro" id="IPR036682">
    <property type="entry name" value="OS_D_A10/PebIII_sf"/>
</dbReference>
<reference evidence="2 3" key="1">
    <citation type="submission" date="2016-03" db="EMBL/GenBank/DDBJ databases">
        <title>Cyphomyrmex costatus WGS genome.</title>
        <authorList>
            <person name="Nygaard S."/>
            <person name="Hu H."/>
            <person name="Boomsma J."/>
            <person name="Zhang G."/>
        </authorList>
    </citation>
    <scope>NUCLEOTIDE SEQUENCE [LARGE SCALE GENOMIC DNA]</scope>
    <source>
        <strain evidence="2">MS0001</strain>
        <tissue evidence="2">Whole body</tissue>
    </source>
</reference>
<dbReference type="EMBL" id="KQ977279">
    <property type="protein sequence ID" value="KYN04244.1"/>
    <property type="molecule type" value="Genomic_DNA"/>
</dbReference>
<dbReference type="PANTHER" id="PTHR11257">
    <property type="entry name" value="CHEMOSENSORY PROTEIN-RELATED"/>
    <property type="match status" value="1"/>
</dbReference>